<name>A0A655TA87_VIBCL</name>
<accession>A0A655TA87</accession>
<protein>
    <submittedName>
        <fullName evidence="1">Uncharacterized protein</fullName>
    </submittedName>
</protein>
<organism evidence="1 2">
    <name type="scientific">Vibrio cholerae</name>
    <dbReference type="NCBI Taxonomy" id="666"/>
    <lineage>
        <taxon>Bacteria</taxon>
        <taxon>Pseudomonadati</taxon>
        <taxon>Pseudomonadota</taxon>
        <taxon>Gammaproteobacteria</taxon>
        <taxon>Vibrionales</taxon>
        <taxon>Vibrionaceae</taxon>
        <taxon>Vibrio</taxon>
    </lineage>
</organism>
<dbReference type="Proteomes" id="UP000041770">
    <property type="component" value="Unassembled WGS sequence"/>
</dbReference>
<sequence length="76" mass="8121">MASNSNSVRVSGFFASHSPSSVSVSLSSCALNSTIGSNAGLRRWLKRTARRSKRSTRLPLVPDSAYCSGNEVNCSR</sequence>
<dbReference type="AlphaFoldDB" id="A0A655TA87"/>
<dbReference type="EMBL" id="CWQY01000057">
    <property type="protein sequence ID" value="CSD36782.1"/>
    <property type="molecule type" value="Genomic_DNA"/>
</dbReference>
<gene>
    <name evidence="1" type="ORF">ERS013200_04000</name>
</gene>
<reference evidence="1 2" key="1">
    <citation type="submission" date="2015-07" db="EMBL/GenBank/DDBJ databases">
        <authorList>
            <consortium name="Pathogen Informatics"/>
        </authorList>
    </citation>
    <scope>NUCLEOTIDE SEQUENCE [LARGE SCALE GENOMIC DNA]</scope>
    <source>
        <strain evidence="1 2">A316</strain>
    </source>
</reference>
<proteinExistence type="predicted"/>
<evidence type="ECO:0000313" key="1">
    <source>
        <dbReference type="EMBL" id="CSD36782.1"/>
    </source>
</evidence>
<evidence type="ECO:0000313" key="2">
    <source>
        <dbReference type="Proteomes" id="UP000041770"/>
    </source>
</evidence>